<feature type="transmembrane region" description="Helical" evidence="2">
    <location>
        <begin position="163"/>
        <end position="183"/>
    </location>
</feature>
<name>A0A098S5A8_9BACT</name>
<evidence type="ECO:0000259" key="3">
    <source>
        <dbReference type="Pfam" id="PF18075"/>
    </source>
</evidence>
<keyword evidence="2" id="KW-0812">Transmembrane</keyword>
<reference evidence="4 5" key="1">
    <citation type="journal article" date="2014" name="Int. J. Syst. Evol. Microbiol.">
        <title>Phaeodactylibacter xiamenensis gen. nov., sp. nov., a member of the family Saprospiraceae isolated from the marine alga Phaeodactylum tricornutum.</title>
        <authorList>
            <person name="Chen Z.Jr."/>
            <person name="Lei X."/>
            <person name="Lai Q."/>
            <person name="Li Y."/>
            <person name="Zhang B."/>
            <person name="Zhang J."/>
            <person name="Zhang H."/>
            <person name="Yang L."/>
            <person name="Zheng W."/>
            <person name="Tian Y."/>
            <person name="Yu Z."/>
            <person name="Xu H.Jr."/>
            <person name="Zheng T."/>
        </authorList>
    </citation>
    <scope>NUCLEOTIDE SEQUENCE [LARGE SCALE GENOMIC DNA]</scope>
    <source>
        <strain evidence="4 5">KD52</strain>
    </source>
</reference>
<comment type="similarity">
    <text evidence="1">Belongs to the ABC-4 integral membrane protein family. FtsX subfamily.</text>
</comment>
<comment type="caution">
    <text evidence="4">The sequence shown here is derived from an EMBL/GenBank/DDBJ whole genome shotgun (WGS) entry which is preliminary data.</text>
</comment>
<feature type="transmembrane region" description="Helical" evidence="2">
    <location>
        <begin position="223"/>
        <end position="241"/>
    </location>
</feature>
<dbReference type="GO" id="GO:0016020">
    <property type="term" value="C:membrane"/>
    <property type="evidence" value="ECO:0007669"/>
    <property type="project" value="InterPro"/>
</dbReference>
<feature type="transmembrane region" description="Helical" evidence="2">
    <location>
        <begin position="256"/>
        <end position="280"/>
    </location>
</feature>
<dbReference type="Pfam" id="PF18075">
    <property type="entry name" value="FtsX_ECD"/>
    <property type="match status" value="1"/>
</dbReference>
<keyword evidence="2" id="KW-1133">Transmembrane helix</keyword>
<evidence type="ECO:0000256" key="2">
    <source>
        <dbReference type="SAM" id="Phobius"/>
    </source>
</evidence>
<dbReference type="AlphaFoldDB" id="A0A098S5A8"/>
<dbReference type="InterPro" id="IPR004513">
    <property type="entry name" value="FtsX"/>
</dbReference>
<evidence type="ECO:0000313" key="5">
    <source>
        <dbReference type="Proteomes" id="UP000029736"/>
    </source>
</evidence>
<dbReference type="PANTHER" id="PTHR47755">
    <property type="entry name" value="CELL DIVISION PROTEIN FTSX"/>
    <property type="match status" value="1"/>
</dbReference>
<dbReference type="RefSeq" id="WP_044222813.1">
    <property type="nucleotide sequence ID" value="NZ_JBKAGJ010000021.1"/>
</dbReference>
<accession>A0A098S5A8</accession>
<keyword evidence="1" id="KW-0131">Cell cycle</keyword>
<gene>
    <name evidence="4" type="ORF">IX84_16500</name>
</gene>
<proteinExistence type="inferred from homology"/>
<keyword evidence="1 2" id="KW-0472">Membrane</keyword>
<dbReference type="InterPro" id="IPR040690">
    <property type="entry name" value="FtsX_ECD"/>
</dbReference>
<feature type="transmembrane region" description="Helical" evidence="2">
    <location>
        <begin position="16"/>
        <end position="38"/>
    </location>
</feature>
<dbReference type="Proteomes" id="UP000029736">
    <property type="component" value="Unassembled WGS sequence"/>
</dbReference>
<keyword evidence="1" id="KW-1003">Cell membrane</keyword>
<feature type="domain" description="FtsX extracellular" evidence="3">
    <location>
        <begin position="60"/>
        <end position="147"/>
    </location>
</feature>
<dbReference type="STRING" id="1524460.IX84_16500"/>
<dbReference type="PIRSF" id="PIRSF003097">
    <property type="entry name" value="FtsX"/>
    <property type="match status" value="1"/>
</dbReference>
<evidence type="ECO:0000256" key="1">
    <source>
        <dbReference type="PIRNR" id="PIRNR003097"/>
    </source>
</evidence>
<dbReference type="PANTHER" id="PTHR47755:SF1">
    <property type="entry name" value="CELL DIVISION PROTEIN FTSX"/>
    <property type="match status" value="1"/>
</dbReference>
<keyword evidence="5" id="KW-1185">Reference proteome</keyword>
<protein>
    <recommendedName>
        <fullName evidence="1">Cell division protein FtsX</fullName>
    </recommendedName>
</protein>
<evidence type="ECO:0000313" key="4">
    <source>
        <dbReference type="EMBL" id="KGE87246.1"/>
    </source>
</evidence>
<dbReference type="GO" id="GO:0051301">
    <property type="term" value="P:cell division"/>
    <property type="evidence" value="ECO:0007669"/>
    <property type="project" value="UniProtKB-KW"/>
</dbReference>
<dbReference type="OrthoDB" id="9813411at2"/>
<dbReference type="EMBL" id="JPOS01000038">
    <property type="protein sequence ID" value="KGE87246.1"/>
    <property type="molecule type" value="Genomic_DNA"/>
</dbReference>
<keyword evidence="1" id="KW-0132">Cell division</keyword>
<organism evidence="4 5">
    <name type="scientific">Phaeodactylibacter xiamenensis</name>
    <dbReference type="NCBI Taxonomy" id="1524460"/>
    <lineage>
        <taxon>Bacteria</taxon>
        <taxon>Pseudomonadati</taxon>
        <taxon>Bacteroidota</taxon>
        <taxon>Saprospiria</taxon>
        <taxon>Saprospirales</taxon>
        <taxon>Haliscomenobacteraceae</taxon>
        <taxon>Phaeodactylibacter</taxon>
    </lineage>
</organism>
<sequence>MPEQQDPRRSGSRPNYWHSIISVALVLFALGFFALTLFNAQLIVNELKEKVNLIIELQGEETDNMARQILQEVDQMGFVREGSAEFISKEQGAELMREDFGNDFLKLDLPNPLYDVITFNVKAAYMHPDSLKGIRTALIEREGITDVYYQESLVNDIADNIKMIGIAALAILVLFLGIAGLLIHNTVRLALYANRFLIKNMELVGATWEFISRPFLRRAMIHGLFSGALASGALLLLYLYVQADVPGLRDIQDWTGMFILFGLLLTMGMAINTVSTFLVVRKYLKMRVDDLY</sequence>